<feature type="domain" description="Mab-21-like HhH/H2TH-like" evidence="4">
    <location>
        <begin position="357"/>
        <end position="457"/>
    </location>
</feature>
<dbReference type="GO" id="GO:0035861">
    <property type="term" value="C:site of double-strand break"/>
    <property type="evidence" value="ECO:0007669"/>
    <property type="project" value="TreeGrafter"/>
</dbReference>
<dbReference type="Pfam" id="PF20266">
    <property type="entry name" value="Mab-21_C"/>
    <property type="match status" value="1"/>
</dbReference>
<dbReference type="FunFam" id="1.10.1410.40:FF:000007">
    <property type="entry name" value="Cyclic GMP-AMP synthase"/>
    <property type="match status" value="1"/>
</dbReference>
<evidence type="ECO:0000313" key="6">
    <source>
        <dbReference type="Proteomes" id="UP000694522"/>
    </source>
</evidence>
<dbReference type="GO" id="GO:2000042">
    <property type="term" value="P:negative regulation of double-strand break repair via homologous recombination"/>
    <property type="evidence" value="ECO:0007669"/>
    <property type="project" value="TreeGrafter"/>
</dbReference>
<dbReference type="Pfam" id="PF03281">
    <property type="entry name" value="Mab-21"/>
    <property type="match status" value="1"/>
</dbReference>
<accession>A0A8B9F4X0</accession>
<evidence type="ECO:0000256" key="1">
    <source>
        <dbReference type="ARBA" id="ARBA00008307"/>
    </source>
</evidence>
<dbReference type="InterPro" id="IPR046906">
    <property type="entry name" value="Mab-21_HhH/H2TH-like"/>
</dbReference>
<organism evidence="5 6">
    <name type="scientific">Amazona collaria</name>
    <name type="common">yellow-billed parrot</name>
    <dbReference type="NCBI Taxonomy" id="241587"/>
    <lineage>
        <taxon>Eukaryota</taxon>
        <taxon>Metazoa</taxon>
        <taxon>Chordata</taxon>
        <taxon>Craniata</taxon>
        <taxon>Vertebrata</taxon>
        <taxon>Euteleostomi</taxon>
        <taxon>Archelosauria</taxon>
        <taxon>Archosauria</taxon>
        <taxon>Dinosauria</taxon>
        <taxon>Saurischia</taxon>
        <taxon>Theropoda</taxon>
        <taxon>Coelurosauria</taxon>
        <taxon>Aves</taxon>
        <taxon>Neognathae</taxon>
        <taxon>Neoaves</taxon>
        <taxon>Telluraves</taxon>
        <taxon>Australaves</taxon>
        <taxon>Psittaciformes</taxon>
        <taxon>Psittacidae</taxon>
        <taxon>Amazona</taxon>
    </lineage>
</organism>
<proteinExistence type="inferred from homology"/>
<dbReference type="PANTHER" id="PTHR10656">
    <property type="entry name" value="CELL FATE DETERMINING PROTEIN MAB21-RELATED"/>
    <property type="match status" value="1"/>
</dbReference>
<dbReference type="GO" id="GO:0002218">
    <property type="term" value="P:activation of innate immune response"/>
    <property type="evidence" value="ECO:0007669"/>
    <property type="project" value="TreeGrafter"/>
</dbReference>
<reference evidence="5" key="1">
    <citation type="submission" date="2025-08" db="UniProtKB">
        <authorList>
            <consortium name="Ensembl"/>
        </authorList>
    </citation>
    <scope>IDENTIFICATION</scope>
</reference>
<dbReference type="GO" id="GO:0071360">
    <property type="term" value="P:cellular response to exogenous dsRNA"/>
    <property type="evidence" value="ECO:0007669"/>
    <property type="project" value="TreeGrafter"/>
</dbReference>
<sequence length="471" mass="52973">MDGAGGRRLQGGCGTRPAAPRDRGAGGSHSGTATPRAPRMEGSTSRRRPSAAKSPPAGPAASGEKKLPAPRGETAAGRVPAARRRAAVPDGAVSAPGAVLRSPSVTGAPRLREVLWQLTLGRQDVSVASDLVNKVVSHLIQALRSNGGSFSSIERMGTGSYYEHVKISEPNEFDIMLLMRIARLQLDECDDTGAYYYLTFKRNPKERYLLKFLDEEGKLSAFKMLQELREIIKQEVKNIKDVEVTVQRKKAGSPAITLQIKNPPAADISVDIILTLEVQQSWPPSTQDGLRIEPWLGRKVRRQFRSESIYLVAKQNKKEKVLRGNTWRLSFSHIEKAMLNNHGSRKTCCESDGLKCCRKSCLKLLKYLLEQLKMKYPKKLEKFCSYHVKTAFFHSCVIWPNDKDWHLGDLDYCFQKFLGYFLDCLQKSQLPHFFIPKYNLLSLEDKASNDFLSRQINNELNNGFPIFQERF</sequence>
<dbReference type="GO" id="GO:0005634">
    <property type="term" value="C:nucleus"/>
    <property type="evidence" value="ECO:0007669"/>
    <property type="project" value="TreeGrafter"/>
</dbReference>
<dbReference type="GO" id="GO:0002230">
    <property type="term" value="P:positive regulation of defense response to virus by host"/>
    <property type="evidence" value="ECO:0007669"/>
    <property type="project" value="TreeGrafter"/>
</dbReference>
<dbReference type="GO" id="GO:0032481">
    <property type="term" value="P:positive regulation of type I interferon production"/>
    <property type="evidence" value="ECO:0007669"/>
    <property type="project" value="TreeGrafter"/>
</dbReference>
<feature type="domain" description="Mab-21-like nucleotidyltransferase" evidence="3">
    <location>
        <begin position="161"/>
        <end position="341"/>
    </location>
</feature>
<dbReference type="GO" id="GO:0061501">
    <property type="term" value="F:2',3'-cyclic GMP-AMP synthase activity"/>
    <property type="evidence" value="ECO:0007669"/>
    <property type="project" value="TreeGrafter"/>
</dbReference>
<dbReference type="SMART" id="SM01265">
    <property type="entry name" value="Mab-21"/>
    <property type="match status" value="1"/>
</dbReference>
<dbReference type="GO" id="GO:0006974">
    <property type="term" value="P:DNA damage response"/>
    <property type="evidence" value="ECO:0007669"/>
    <property type="project" value="TreeGrafter"/>
</dbReference>
<dbReference type="GO" id="GO:0003682">
    <property type="term" value="F:chromatin binding"/>
    <property type="evidence" value="ECO:0007669"/>
    <property type="project" value="TreeGrafter"/>
</dbReference>
<protein>
    <submittedName>
        <fullName evidence="5">Cyclic GMP-AMP synthase</fullName>
    </submittedName>
</protein>
<evidence type="ECO:0000313" key="5">
    <source>
        <dbReference type="Ensembl" id="ENSACOP00000002517.1"/>
    </source>
</evidence>
<dbReference type="Proteomes" id="UP000694522">
    <property type="component" value="Unplaced"/>
</dbReference>
<evidence type="ECO:0000256" key="2">
    <source>
        <dbReference type="SAM" id="MobiDB-lite"/>
    </source>
</evidence>
<name>A0A8B9F4X0_9PSIT</name>
<keyword evidence="6" id="KW-1185">Reference proteome</keyword>
<dbReference type="AlphaFoldDB" id="A0A8B9F4X0"/>
<evidence type="ECO:0000259" key="4">
    <source>
        <dbReference type="Pfam" id="PF20266"/>
    </source>
</evidence>
<dbReference type="Gene3D" id="3.30.460.90">
    <property type="match status" value="1"/>
</dbReference>
<dbReference type="GO" id="GO:0003690">
    <property type="term" value="F:double-stranded DNA binding"/>
    <property type="evidence" value="ECO:0007669"/>
    <property type="project" value="TreeGrafter"/>
</dbReference>
<feature type="compositionally biased region" description="Gly residues" evidence="2">
    <location>
        <begin position="1"/>
        <end position="14"/>
    </location>
</feature>
<dbReference type="InterPro" id="IPR046903">
    <property type="entry name" value="Mab-21-like_nuc_Trfase"/>
</dbReference>
<dbReference type="InterPro" id="IPR024810">
    <property type="entry name" value="MAB21L/cGLR"/>
</dbReference>
<evidence type="ECO:0000259" key="3">
    <source>
        <dbReference type="Pfam" id="PF03281"/>
    </source>
</evidence>
<feature type="region of interest" description="Disordered" evidence="2">
    <location>
        <begin position="1"/>
        <end position="99"/>
    </location>
</feature>
<dbReference type="Gene3D" id="1.10.1410.40">
    <property type="match status" value="1"/>
</dbReference>
<comment type="similarity">
    <text evidence="1">Belongs to the mab-21 family.</text>
</comment>
<reference evidence="5" key="2">
    <citation type="submission" date="2025-09" db="UniProtKB">
        <authorList>
            <consortium name="Ensembl"/>
        </authorList>
    </citation>
    <scope>IDENTIFICATION</scope>
</reference>
<dbReference type="Ensembl" id="ENSACOT00000002599.1">
    <property type="protein sequence ID" value="ENSACOP00000002517.1"/>
    <property type="gene ID" value="ENSACOG00000001785.1"/>
</dbReference>
<dbReference type="GO" id="GO:0038001">
    <property type="term" value="P:paracrine signaling"/>
    <property type="evidence" value="ECO:0007669"/>
    <property type="project" value="TreeGrafter"/>
</dbReference>
<dbReference type="GO" id="GO:0005829">
    <property type="term" value="C:cytosol"/>
    <property type="evidence" value="ECO:0007669"/>
    <property type="project" value="TreeGrafter"/>
</dbReference>
<feature type="compositionally biased region" description="Low complexity" evidence="2">
    <location>
        <begin position="51"/>
        <end position="62"/>
    </location>
</feature>
<dbReference type="PANTHER" id="PTHR10656:SF35">
    <property type="entry name" value="CYCLIC GMP-AMP SYNTHASE"/>
    <property type="match status" value="1"/>
</dbReference>